<name>A0ABV3U6V3_9GAMM</name>
<sequence length="243" mass="27841">MKCSYSLAVIIFGLVLPVFSLAAEMKNTSGGFLDFNFYPYLADVDSDNVFTLNIAASLPNRFSYFSLTNIGNQPGDSELSDTTTYYTEQNLRWRITDTAPLDLTVQGNLRSGVDNDRLRFGVRWRLSDSIFLMPFFKAVHLSYSINLHALQIDDSEADVWQLEHAFSLKFPRLSERLYLAGFIDHTFNEDLPATIPSNPVVAEAQLGLRLFENFYAVAEYRLNEYRRSDVNNVAMGFEYKMKW</sequence>
<reference evidence="2 3" key="1">
    <citation type="journal article" date="2011" name="Int. J. Syst. Evol. Microbiol.">
        <title>Zhongshania antarctica gen. nov., sp. nov. and Zhongshania guokunii sp. nov., gammaproteobacteria respectively isolated from coastal attached (fast) ice and surface seawater of the Antarctic.</title>
        <authorList>
            <person name="Li H.J."/>
            <person name="Zhang X.Y."/>
            <person name="Chen C.X."/>
            <person name="Zhang Y.J."/>
            <person name="Gao Z.M."/>
            <person name="Yu Y."/>
            <person name="Chen X.L."/>
            <person name="Chen B."/>
            <person name="Zhang Y.Z."/>
        </authorList>
    </citation>
    <scope>NUCLEOTIDE SEQUENCE [LARGE SCALE GENOMIC DNA]</scope>
    <source>
        <strain evidence="2 3">ZS6-22T</strain>
    </source>
</reference>
<evidence type="ECO:0000313" key="2">
    <source>
        <dbReference type="EMBL" id="MEX1669215.1"/>
    </source>
</evidence>
<dbReference type="Proteomes" id="UP001557485">
    <property type="component" value="Unassembled WGS sequence"/>
</dbReference>
<gene>
    <name evidence="2" type="ORF">AB4876_09855</name>
</gene>
<proteinExistence type="predicted"/>
<dbReference type="RefSeq" id="WP_368381484.1">
    <property type="nucleotide sequence ID" value="NZ_JBFRYA010000007.1"/>
</dbReference>
<organism evidence="2 3">
    <name type="scientific">Zhongshania guokunii</name>
    <dbReference type="NCBI Taxonomy" id="641783"/>
    <lineage>
        <taxon>Bacteria</taxon>
        <taxon>Pseudomonadati</taxon>
        <taxon>Pseudomonadota</taxon>
        <taxon>Gammaproteobacteria</taxon>
        <taxon>Cellvibrionales</taxon>
        <taxon>Spongiibacteraceae</taxon>
        <taxon>Zhongshania</taxon>
    </lineage>
</organism>
<keyword evidence="3" id="KW-1185">Reference proteome</keyword>
<dbReference type="EMBL" id="JBFRYA010000007">
    <property type="protein sequence ID" value="MEX1669215.1"/>
    <property type="molecule type" value="Genomic_DNA"/>
</dbReference>
<comment type="caution">
    <text evidence="2">The sequence shown here is derived from an EMBL/GenBank/DDBJ whole genome shotgun (WGS) entry which is preliminary data.</text>
</comment>
<evidence type="ECO:0000256" key="1">
    <source>
        <dbReference type="SAM" id="SignalP"/>
    </source>
</evidence>
<dbReference type="SUPFAM" id="SSF103515">
    <property type="entry name" value="Autotransporter"/>
    <property type="match status" value="1"/>
</dbReference>
<accession>A0ABV3U6V3</accession>
<feature type="chain" id="PRO_5047183485" evidence="1">
    <location>
        <begin position="23"/>
        <end position="243"/>
    </location>
</feature>
<evidence type="ECO:0000313" key="3">
    <source>
        <dbReference type="Proteomes" id="UP001557485"/>
    </source>
</evidence>
<dbReference type="InterPro" id="IPR036709">
    <property type="entry name" value="Autotransporte_beta_dom_sf"/>
</dbReference>
<protein>
    <submittedName>
        <fullName evidence="2">Uncharacterized protein</fullName>
    </submittedName>
</protein>
<keyword evidence="1" id="KW-0732">Signal</keyword>
<feature type="signal peptide" evidence="1">
    <location>
        <begin position="1"/>
        <end position="22"/>
    </location>
</feature>